<dbReference type="Proteomes" id="UP000192772">
    <property type="component" value="Unassembled WGS sequence"/>
</dbReference>
<evidence type="ECO:0000256" key="7">
    <source>
        <dbReference type="ARBA" id="ARBA00023291"/>
    </source>
</evidence>
<organism evidence="8 9">
    <name type="scientific">Mycolicibacterium elephantis</name>
    <dbReference type="NCBI Taxonomy" id="81858"/>
    <lineage>
        <taxon>Bacteria</taxon>
        <taxon>Bacillati</taxon>
        <taxon>Actinomycetota</taxon>
        <taxon>Actinomycetes</taxon>
        <taxon>Mycobacteriales</taxon>
        <taxon>Mycobacteriaceae</taxon>
        <taxon>Mycolicibacterium</taxon>
    </lineage>
</organism>
<evidence type="ECO:0000313" key="8">
    <source>
        <dbReference type="EMBL" id="ORA68693.1"/>
    </source>
</evidence>
<dbReference type="InterPro" id="IPR051269">
    <property type="entry name" value="Fe-S_cluster_ET"/>
</dbReference>
<dbReference type="RefSeq" id="WP_083042327.1">
    <property type="nucleotide sequence ID" value="NZ_MVHP01000002.1"/>
</dbReference>
<dbReference type="Gene3D" id="3.30.70.20">
    <property type="match status" value="1"/>
</dbReference>
<keyword evidence="7" id="KW-0003">3Fe-4S</keyword>
<name>A0A1X0D8H7_9MYCO</name>
<dbReference type="PANTHER" id="PTHR36923:SF3">
    <property type="entry name" value="FERREDOXIN"/>
    <property type="match status" value="1"/>
</dbReference>
<keyword evidence="4" id="KW-0249">Electron transport</keyword>
<reference evidence="8 9" key="1">
    <citation type="submission" date="2017-02" db="EMBL/GenBank/DDBJ databases">
        <title>The new phylogeny of genus Mycobacterium.</title>
        <authorList>
            <person name="Tortoli E."/>
            <person name="Trovato A."/>
            <person name="Cirillo D.M."/>
        </authorList>
    </citation>
    <scope>NUCLEOTIDE SEQUENCE [LARGE SCALE GENOMIC DNA]</scope>
    <source>
        <strain evidence="8 9">FI-09383</strain>
    </source>
</reference>
<dbReference type="EMBL" id="MVHP01000002">
    <property type="protein sequence ID" value="ORA68693.1"/>
    <property type="molecule type" value="Genomic_DNA"/>
</dbReference>
<protein>
    <recommendedName>
        <fullName evidence="10">Ferredoxin</fullName>
    </recommendedName>
</protein>
<gene>
    <name evidence="8" type="ORF">BST23_02350</name>
</gene>
<evidence type="ECO:0000256" key="3">
    <source>
        <dbReference type="ARBA" id="ARBA00022723"/>
    </source>
</evidence>
<evidence type="ECO:0008006" key="10">
    <source>
        <dbReference type="Google" id="ProtNLM"/>
    </source>
</evidence>
<dbReference type="GO" id="GO:0046872">
    <property type="term" value="F:metal ion binding"/>
    <property type="evidence" value="ECO:0007669"/>
    <property type="project" value="UniProtKB-KW"/>
</dbReference>
<dbReference type="GO" id="GO:0051538">
    <property type="term" value="F:3 iron, 4 sulfur cluster binding"/>
    <property type="evidence" value="ECO:0007669"/>
    <property type="project" value="UniProtKB-KW"/>
</dbReference>
<evidence type="ECO:0000256" key="6">
    <source>
        <dbReference type="ARBA" id="ARBA00023014"/>
    </source>
</evidence>
<sequence>MSDEVHIEVRAETCMASGFCNRRAPKVFAEDDAGWVRLLDADPQGQTAAVLDAAAMCPVAAIDVFDPDGRLIS</sequence>
<dbReference type="AlphaFoldDB" id="A0A1X0D8H7"/>
<evidence type="ECO:0000256" key="5">
    <source>
        <dbReference type="ARBA" id="ARBA00023004"/>
    </source>
</evidence>
<proteinExistence type="predicted"/>
<evidence type="ECO:0000256" key="2">
    <source>
        <dbReference type="ARBA" id="ARBA00022448"/>
    </source>
</evidence>
<evidence type="ECO:0000256" key="4">
    <source>
        <dbReference type="ARBA" id="ARBA00022982"/>
    </source>
</evidence>
<evidence type="ECO:0000313" key="9">
    <source>
        <dbReference type="Proteomes" id="UP000192772"/>
    </source>
</evidence>
<comment type="caution">
    <text evidence="8">The sequence shown here is derived from an EMBL/GenBank/DDBJ whole genome shotgun (WGS) entry which is preliminary data.</text>
</comment>
<dbReference type="OrthoDB" id="4741951at2"/>
<keyword evidence="3" id="KW-0479">Metal-binding</keyword>
<dbReference type="Pfam" id="PF13370">
    <property type="entry name" value="Fer4_13"/>
    <property type="match status" value="1"/>
</dbReference>
<dbReference type="SUPFAM" id="SSF54862">
    <property type="entry name" value="4Fe-4S ferredoxins"/>
    <property type="match status" value="1"/>
</dbReference>
<evidence type="ECO:0000256" key="1">
    <source>
        <dbReference type="ARBA" id="ARBA00001927"/>
    </source>
</evidence>
<comment type="cofactor">
    <cofactor evidence="1">
        <name>[3Fe-4S] cluster</name>
        <dbReference type="ChEBI" id="CHEBI:21137"/>
    </cofactor>
</comment>
<keyword evidence="2" id="KW-0813">Transport</keyword>
<accession>A0A1X0D8H7</accession>
<dbReference type="PANTHER" id="PTHR36923">
    <property type="entry name" value="FERREDOXIN"/>
    <property type="match status" value="1"/>
</dbReference>
<keyword evidence="5" id="KW-0408">Iron</keyword>
<keyword evidence="6" id="KW-0411">Iron-sulfur</keyword>
<dbReference type="STRING" id="81858.BST23_02350"/>